<accession>A0A916YT69</accession>
<reference evidence="1" key="2">
    <citation type="submission" date="2020-09" db="EMBL/GenBank/DDBJ databases">
        <authorList>
            <person name="Sun Q."/>
            <person name="Zhou Y."/>
        </authorList>
    </citation>
    <scope>NUCLEOTIDE SEQUENCE</scope>
    <source>
        <strain evidence="1">CGMCC 1.15360</strain>
    </source>
</reference>
<organism evidence="1 2">
    <name type="scientific">Croceicoccus mobilis</name>
    <dbReference type="NCBI Taxonomy" id="1703339"/>
    <lineage>
        <taxon>Bacteria</taxon>
        <taxon>Pseudomonadati</taxon>
        <taxon>Pseudomonadota</taxon>
        <taxon>Alphaproteobacteria</taxon>
        <taxon>Sphingomonadales</taxon>
        <taxon>Erythrobacteraceae</taxon>
        <taxon>Croceicoccus</taxon>
    </lineage>
</organism>
<dbReference type="Proteomes" id="UP000612349">
    <property type="component" value="Unassembled WGS sequence"/>
</dbReference>
<protein>
    <submittedName>
        <fullName evidence="1">Uncharacterized protein</fullName>
    </submittedName>
</protein>
<sequence>MKPQFSWRRRLAGVAIALLMIAIFIAIEEWQAAQCRADGGHWQRTGIGQGCHGDGKGFY</sequence>
<evidence type="ECO:0000313" key="2">
    <source>
        <dbReference type="Proteomes" id="UP000612349"/>
    </source>
</evidence>
<keyword evidence="2" id="KW-1185">Reference proteome</keyword>
<dbReference type="AlphaFoldDB" id="A0A916YT69"/>
<evidence type="ECO:0000313" key="1">
    <source>
        <dbReference type="EMBL" id="GGD58871.1"/>
    </source>
</evidence>
<name>A0A916YT69_9SPHN</name>
<reference evidence="1" key="1">
    <citation type="journal article" date="2014" name="Int. J. Syst. Evol. Microbiol.">
        <title>Complete genome sequence of Corynebacterium casei LMG S-19264T (=DSM 44701T), isolated from a smear-ripened cheese.</title>
        <authorList>
            <consortium name="US DOE Joint Genome Institute (JGI-PGF)"/>
            <person name="Walter F."/>
            <person name="Albersmeier A."/>
            <person name="Kalinowski J."/>
            <person name="Ruckert C."/>
        </authorList>
    </citation>
    <scope>NUCLEOTIDE SEQUENCE</scope>
    <source>
        <strain evidence="1">CGMCC 1.15360</strain>
    </source>
</reference>
<dbReference type="EMBL" id="BMIP01000001">
    <property type="protein sequence ID" value="GGD58871.1"/>
    <property type="molecule type" value="Genomic_DNA"/>
</dbReference>
<comment type="caution">
    <text evidence="1">The sequence shown here is derived from an EMBL/GenBank/DDBJ whole genome shotgun (WGS) entry which is preliminary data.</text>
</comment>
<proteinExistence type="predicted"/>
<gene>
    <name evidence="1" type="ORF">GCM10010990_05210</name>
</gene>
<dbReference type="RefSeq" id="WP_156521997.1">
    <property type="nucleotide sequence ID" value="NZ_BMIP01000001.1"/>
</dbReference>